<keyword evidence="5 6" id="KW-0472">Membrane</keyword>
<dbReference type="InterPro" id="IPR000917">
    <property type="entry name" value="Sulfatase_N"/>
</dbReference>
<evidence type="ECO:0000256" key="5">
    <source>
        <dbReference type="ARBA" id="ARBA00023136"/>
    </source>
</evidence>
<dbReference type="InterPro" id="IPR017850">
    <property type="entry name" value="Alkaline_phosphatase_core_sf"/>
</dbReference>
<feature type="transmembrane region" description="Helical" evidence="6">
    <location>
        <begin position="20"/>
        <end position="43"/>
    </location>
</feature>
<evidence type="ECO:0000256" key="4">
    <source>
        <dbReference type="ARBA" id="ARBA00022989"/>
    </source>
</evidence>
<protein>
    <submittedName>
        <fullName evidence="8">Sulfatase</fullName>
    </submittedName>
</protein>
<proteinExistence type="predicted"/>
<sequence length="707" mass="80635">MFSPFSSKLSLGQRFLRLLLNSLFFSLFLSLLFVLMRLGFFLYTGIYKDALVGKIPWDQVGQVFLDGFKYDNRVVAAFSLIFLLLQLLRSKSTPNLYALFAISLSLFLQVANITFYSIYGDAFDTNLLDAFNQTFQILWSMAISGEYSIGSKILIWLLCSALCYYLYLKTMRGAHICFQILQDLPLKPSLAVVFLSFSLWTLYGINSRLALTGVSLDFHIKPVDNLFLRKITPGAFRNLCLVFRDYRKSRSIRFSDFTSKTLLQASIDYFHLPKDTKLPLDLRQLLKHTSQNPLKPSITHVFYIVSESLSSWHFDPQFDAIGLVSNLKSLRDDKHGFILPLFLENGRRTVKSLDVQITGLFNINDTNFVRMGVKIPPLPTAIGNQMKALGFHNVFYYGGSGIWNRLDSFTKTQGFDKLIFNTPLLEYAKDDPNKGKPYDPKAYPEPIESNWGVHDNILFDYILEKTPVNQKTFSMVMTLSNHPTRNVNLKAFMVPVFQIEDFVKKFPKQVNMPNANFLGHIYWYDQILVNFIKKASVKFPNSLFVITGDHFDRSFEYAKDNIYWTKSVPLILYAPSLTPKEIACIGSHIDIAPTIMELVAPKGHPYVSFGKPLFSNNPTSSLDCNSDSNFALGFEAIASPSQTPGLNFIYQEGRPLFYLAGQKRLKKSPLPADLRRAKNLMEKDKIANGLSWYFLFKGPLLQDIKGN</sequence>
<dbReference type="SUPFAM" id="SSF53649">
    <property type="entry name" value="Alkaline phosphatase-like"/>
    <property type="match status" value="1"/>
</dbReference>
<comment type="subcellular location">
    <subcellularLocation>
        <location evidence="1">Cell membrane</location>
        <topology evidence="1">Multi-pass membrane protein</topology>
    </subcellularLocation>
</comment>
<evidence type="ECO:0000256" key="3">
    <source>
        <dbReference type="ARBA" id="ARBA00022692"/>
    </source>
</evidence>
<dbReference type="AlphaFoldDB" id="E7G388"/>
<evidence type="ECO:0000313" key="9">
    <source>
        <dbReference type="Proteomes" id="UP000054093"/>
    </source>
</evidence>
<keyword evidence="3 6" id="KW-0812">Transmembrane</keyword>
<evidence type="ECO:0000256" key="2">
    <source>
        <dbReference type="ARBA" id="ARBA00022475"/>
    </source>
</evidence>
<keyword evidence="4 6" id="KW-1133">Transmembrane helix</keyword>
<evidence type="ECO:0000256" key="1">
    <source>
        <dbReference type="ARBA" id="ARBA00004651"/>
    </source>
</evidence>
<dbReference type="EMBL" id="ADHO01000064">
    <property type="protein sequence ID" value="EFX42160.1"/>
    <property type="molecule type" value="Genomic_DNA"/>
</dbReference>
<dbReference type="GO" id="GO:0005886">
    <property type="term" value="C:plasma membrane"/>
    <property type="evidence" value="ECO:0007669"/>
    <property type="project" value="UniProtKB-SubCell"/>
</dbReference>
<dbReference type="Pfam" id="PF00884">
    <property type="entry name" value="Sulfatase"/>
    <property type="match status" value="1"/>
</dbReference>
<dbReference type="RefSeq" id="WP_006565098.1">
    <property type="nucleotide sequence ID" value="NZ_ADHO01000064.1"/>
</dbReference>
<feature type="domain" description="Sulfatase N-terminal" evidence="7">
    <location>
        <begin position="300"/>
        <end position="598"/>
    </location>
</feature>
<feature type="transmembrane region" description="Helical" evidence="6">
    <location>
        <begin position="96"/>
        <end position="119"/>
    </location>
</feature>
<name>E7G388_9HELI</name>
<dbReference type="PANTHER" id="PTHR47371:SF3">
    <property type="entry name" value="PHOSPHOGLYCEROL TRANSFERASE I"/>
    <property type="match status" value="1"/>
</dbReference>
<reference evidence="8 9" key="1">
    <citation type="journal article" date="2011" name="Vet. Res.">
        <title>Genome sequence of Helicobacter suis supports its role in gastric pathology.</title>
        <authorList>
            <person name="Vermoote M."/>
            <person name="Vandekerckhove T.T."/>
            <person name="Flahou B."/>
            <person name="Pasmans F."/>
            <person name="Smet A."/>
            <person name="De Groote D."/>
            <person name="Van Criekinge W."/>
            <person name="Ducatelle R."/>
            <person name="Haesebrouck F."/>
        </authorList>
    </citation>
    <scope>NUCLEOTIDE SEQUENCE [LARGE SCALE GENOMIC DNA]</scope>
    <source>
        <strain evidence="8 9">HS5</strain>
    </source>
</reference>
<dbReference type="PANTHER" id="PTHR47371">
    <property type="entry name" value="LIPOTEICHOIC ACID SYNTHASE"/>
    <property type="match status" value="1"/>
</dbReference>
<comment type="caution">
    <text evidence="8">The sequence shown here is derived from an EMBL/GenBank/DDBJ whole genome shotgun (WGS) entry which is preliminary data.</text>
</comment>
<gene>
    <name evidence="8" type="ORF">HSUHS5_0397</name>
</gene>
<feature type="transmembrane region" description="Helical" evidence="6">
    <location>
        <begin position="188"/>
        <end position="205"/>
    </location>
</feature>
<feature type="transmembrane region" description="Helical" evidence="6">
    <location>
        <begin position="149"/>
        <end position="167"/>
    </location>
</feature>
<dbReference type="CDD" id="cd16015">
    <property type="entry name" value="LTA_synthase"/>
    <property type="match status" value="1"/>
</dbReference>
<organism evidence="8 9">
    <name type="scientific">Helicobacter suis HS5</name>
    <dbReference type="NCBI Taxonomy" id="710394"/>
    <lineage>
        <taxon>Bacteria</taxon>
        <taxon>Pseudomonadati</taxon>
        <taxon>Campylobacterota</taxon>
        <taxon>Epsilonproteobacteria</taxon>
        <taxon>Campylobacterales</taxon>
        <taxon>Helicobacteraceae</taxon>
        <taxon>Helicobacter</taxon>
    </lineage>
</organism>
<dbReference type="Gene3D" id="3.40.720.10">
    <property type="entry name" value="Alkaline Phosphatase, subunit A"/>
    <property type="match status" value="1"/>
</dbReference>
<dbReference type="InterPro" id="IPR050448">
    <property type="entry name" value="OpgB/LTA_synthase_biosynth"/>
</dbReference>
<accession>E7G388</accession>
<keyword evidence="2" id="KW-1003">Cell membrane</keyword>
<evidence type="ECO:0000256" key="6">
    <source>
        <dbReference type="SAM" id="Phobius"/>
    </source>
</evidence>
<dbReference type="Proteomes" id="UP000054093">
    <property type="component" value="Unassembled WGS sequence"/>
</dbReference>
<evidence type="ECO:0000259" key="7">
    <source>
        <dbReference type="Pfam" id="PF00884"/>
    </source>
</evidence>
<evidence type="ECO:0000313" key="8">
    <source>
        <dbReference type="EMBL" id="EFX42160.1"/>
    </source>
</evidence>
<feature type="transmembrane region" description="Helical" evidence="6">
    <location>
        <begin position="73"/>
        <end position="89"/>
    </location>
</feature>